<dbReference type="PANTHER" id="PTHR30469">
    <property type="entry name" value="MULTIDRUG RESISTANCE PROTEIN MDTA"/>
    <property type="match status" value="1"/>
</dbReference>
<gene>
    <name evidence="2" type="ORF">EHS89_12185</name>
</gene>
<name>A0A3P1SPF4_9GAMM</name>
<dbReference type="EMBL" id="RQXV01000006">
    <property type="protein sequence ID" value="RRC98930.1"/>
    <property type="molecule type" value="Genomic_DNA"/>
</dbReference>
<sequence length="243" mass="27090">MLARKLISQSKFDEARAELKVAQASFNVAKTDLEYTYLRAPFTGSVAKLMVEKYENIQAKQTVLLLQTRDQIDISIQMPENIVSRIKKDTGYQPTVVFDSHPGQRFLVSVKEWDTQADPSTLTYKVVFSLPTPESFNVLPGMAASISIDLSKVTDLSNTRLMLPVGAVFAAEGEPLSDSTRYIWKFDPQTQRVHRLEVTVGEIKQQGIEVLSGIEPGDQVIAVGAGFLTEGQQVRPWNREEGL</sequence>
<evidence type="ECO:0000313" key="2">
    <source>
        <dbReference type="EMBL" id="RRC98930.1"/>
    </source>
</evidence>
<dbReference type="Gene3D" id="2.40.50.100">
    <property type="match status" value="1"/>
</dbReference>
<dbReference type="Gene3D" id="2.40.420.20">
    <property type="match status" value="1"/>
</dbReference>
<dbReference type="AlphaFoldDB" id="A0A3P1SPF4"/>
<keyword evidence="3" id="KW-1185">Reference proteome</keyword>
<evidence type="ECO:0000256" key="1">
    <source>
        <dbReference type="ARBA" id="ARBA00009477"/>
    </source>
</evidence>
<dbReference type="SUPFAM" id="SSF111369">
    <property type="entry name" value="HlyD-like secretion proteins"/>
    <property type="match status" value="1"/>
</dbReference>
<protein>
    <submittedName>
        <fullName evidence="2">Efflux RND transporter periplasmic adaptor subunit</fullName>
    </submittedName>
</protein>
<dbReference type="GO" id="GO:1990281">
    <property type="term" value="C:efflux pump complex"/>
    <property type="evidence" value="ECO:0007669"/>
    <property type="project" value="TreeGrafter"/>
</dbReference>
<comment type="similarity">
    <text evidence="1">Belongs to the membrane fusion protein (MFP) (TC 8.A.1) family.</text>
</comment>
<organism evidence="2 3">
    <name type="scientific">Amphritea balenae</name>
    <dbReference type="NCBI Taxonomy" id="452629"/>
    <lineage>
        <taxon>Bacteria</taxon>
        <taxon>Pseudomonadati</taxon>
        <taxon>Pseudomonadota</taxon>
        <taxon>Gammaproteobacteria</taxon>
        <taxon>Oceanospirillales</taxon>
        <taxon>Oceanospirillaceae</taxon>
        <taxon>Amphritea</taxon>
    </lineage>
</organism>
<dbReference type="RefSeq" id="WP_124926429.1">
    <property type="nucleotide sequence ID" value="NZ_RQXV01000006.1"/>
</dbReference>
<dbReference type="OrthoDB" id="1185083at2"/>
<dbReference type="NCBIfam" id="TIGR01730">
    <property type="entry name" value="RND_mfp"/>
    <property type="match status" value="1"/>
</dbReference>
<reference evidence="2 3" key="1">
    <citation type="submission" date="2018-11" db="EMBL/GenBank/DDBJ databases">
        <title>The draft genome sequence of Amphritea balenae JAMM 1525T.</title>
        <authorList>
            <person name="Fang Z."/>
            <person name="Zhang Y."/>
            <person name="Han X."/>
        </authorList>
    </citation>
    <scope>NUCLEOTIDE SEQUENCE [LARGE SCALE GENOMIC DNA]</scope>
    <source>
        <strain evidence="2 3">JAMM 1525</strain>
    </source>
</reference>
<comment type="caution">
    <text evidence="2">The sequence shown here is derived from an EMBL/GenBank/DDBJ whole genome shotgun (WGS) entry which is preliminary data.</text>
</comment>
<evidence type="ECO:0000313" key="3">
    <source>
        <dbReference type="Proteomes" id="UP000267535"/>
    </source>
</evidence>
<dbReference type="InterPro" id="IPR006143">
    <property type="entry name" value="RND_pump_MFP"/>
</dbReference>
<proteinExistence type="inferred from homology"/>
<accession>A0A3P1SPF4</accession>
<dbReference type="Gene3D" id="2.40.30.170">
    <property type="match status" value="1"/>
</dbReference>
<dbReference type="GO" id="GO:0015562">
    <property type="term" value="F:efflux transmembrane transporter activity"/>
    <property type="evidence" value="ECO:0007669"/>
    <property type="project" value="TreeGrafter"/>
</dbReference>
<dbReference type="PANTHER" id="PTHR30469:SF20">
    <property type="entry name" value="EFFLUX RND TRANSPORTER PERIPLASMIC ADAPTOR SUBUNIT"/>
    <property type="match status" value="1"/>
</dbReference>
<dbReference type="Gene3D" id="1.10.287.470">
    <property type="entry name" value="Helix hairpin bin"/>
    <property type="match status" value="1"/>
</dbReference>
<dbReference type="Proteomes" id="UP000267535">
    <property type="component" value="Unassembled WGS sequence"/>
</dbReference>